<organism evidence="5 6">
    <name type="scientific">Stylosanthes scabra</name>
    <dbReference type="NCBI Taxonomy" id="79078"/>
    <lineage>
        <taxon>Eukaryota</taxon>
        <taxon>Viridiplantae</taxon>
        <taxon>Streptophyta</taxon>
        <taxon>Embryophyta</taxon>
        <taxon>Tracheophyta</taxon>
        <taxon>Spermatophyta</taxon>
        <taxon>Magnoliopsida</taxon>
        <taxon>eudicotyledons</taxon>
        <taxon>Gunneridae</taxon>
        <taxon>Pentapetalae</taxon>
        <taxon>rosids</taxon>
        <taxon>fabids</taxon>
        <taxon>Fabales</taxon>
        <taxon>Fabaceae</taxon>
        <taxon>Papilionoideae</taxon>
        <taxon>50 kb inversion clade</taxon>
        <taxon>dalbergioids sensu lato</taxon>
        <taxon>Dalbergieae</taxon>
        <taxon>Pterocarpus clade</taxon>
        <taxon>Stylosanthes</taxon>
    </lineage>
</organism>
<feature type="domain" description="Disease resistance R13L4/SHOC-2-like LRR" evidence="4">
    <location>
        <begin position="2"/>
        <end position="95"/>
    </location>
</feature>
<feature type="domain" description="Disease resistance protein At4g27190-like leucine-rich repeats" evidence="3">
    <location>
        <begin position="185"/>
        <end position="272"/>
    </location>
</feature>
<name>A0ABU6XIV0_9FABA</name>
<reference evidence="5 6" key="1">
    <citation type="journal article" date="2023" name="Plants (Basel)">
        <title>Bridging the Gap: Combining Genomics and Transcriptomics Approaches to Understand Stylosanthes scabra, an Orphan Legume from the Brazilian Caatinga.</title>
        <authorList>
            <person name="Ferreira-Neto J.R.C."/>
            <person name="da Silva M.D."/>
            <person name="Binneck E."/>
            <person name="de Melo N.F."/>
            <person name="da Silva R.H."/>
            <person name="de Melo A.L.T.M."/>
            <person name="Pandolfi V."/>
            <person name="Bustamante F.O."/>
            <person name="Brasileiro-Vidal A.C."/>
            <person name="Benko-Iseppon A.M."/>
        </authorList>
    </citation>
    <scope>NUCLEOTIDE SEQUENCE [LARGE SCALE GENOMIC DNA]</scope>
    <source>
        <tissue evidence="5">Leaves</tissue>
    </source>
</reference>
<dbReference type="PANTHER" id="PTHR33463">
    <property type="entry name" value="NB-ARC DOMAIN-CONTAINING PROTEIN-RELATED"/>
    <property type="match status" value="1"/>
</dbReference>
<feature type="domain" description="Disease resistance protein At4g27190-like leucine-rich repeats" evidence="3">
    <location>
        <begin position="470"/>
        <end position="584"/>
    </location>
</feature>
<dbReference type="Pfam" id="PF23247">
    <property type="entry name" value="LRR_RPS2"/>
    <property type="match status" value="3"/>
</dbReference>
<evidence type="ECO:0000256" key="1">
    <source>
        <dbReference type="ARBA" id="ARBA00022737"/>
    </source>
</evidence>
<evidence type="ECO:0000259" key="4">
    <source>
        <dbReference type="Pfam" id="PF23598"/>
    </source>
</evidence>
<dbReference type="SUPFAM" id="SSF52058">
    <property type="entry name" value="L domain-like"/>
    <property type="match status" value="1"/>
</dbReference>
<comment type="caution">
    <text evidence="5">The sequence shown here is derived from an EMBL/GenBank/DDBJ whole genome shotgun (WGS) entry which is preliminary data.</text>
</comment>
<dbReference type="InterPro" id="IPR057135">
    <property type="entry name" value="At4g27190-like_LRR"/>
</dbReference>
<dbReference type="InterPro" id="IPR050905">
    <property type="entry name" value="Plant_NBS-LRR"/>
</dbReference>
<keyword evidence="2" id="KW-0611">Plant defense</keyword>
<evidence type="ECO:0000313" key="5">
    <source>
        <dbReference type="EMBL" id="MED6197126.1"/>
    </source>
</evidence>
<accession>A0ABU6XIV0</accession>
<evidence type="ECO:0000313" key="6">
    <source>
        <dbReference type="Proteomes" id="UP001341840"/>
    </source>
</evidence>
<keyword evidence="6" id="KW-1185">Reference proteome</keyword>
<feature type="domain" description="Disease resistance protein At4g27190-like leucine-rich repeats" evidence="3">
    <location>
        <begin position="289"/>
        <end position="443"/>
    </location>
</feature>
<evidence type="ECO:0000259" key="3">
    <source>
        <dbReference type="Pfam" id="PF23247"/>
    </source>
</evidence>
<keyword evidence="1" id="KW-0677">Repeat</keyword>
<dbReference type="InterPro" id="IPR032675">
    <property type="entry name" value="LRR_dom_sf"/>
</dbReference>
<evidence type="ECO:0000256" key="2">
    <source>
        <dbReference type="ARBA" id="ARBA00022821"/>
    </source>
</evidence>
<proteinExistence type="predicted"/>
<dbReference type="Gene3D" id="3.80.10.10">
    <property type="entry name" value="Ribonuclease Inhibitor"/>
    <property type="match status" value="2"/>
</dbReference>
<dbReference type="EMBL" id="JASCZI010211851">
    <property type="protein sequence ID" value="MED6197126.1"/>
    <property type="molecule type" value="Genomic_DNA"/>
</dbReference>
<protein>
    <submittedName>
        <fullName evidence="5">Uncharacterized protein</fullName>
    </submittedName>
</protein>
<sequence>MIGKLRSLEILKLNIHKMKELPKEVGHLTQLRLLNVSGCKRLRLIPRNVLSSLKFLEELYMLGCAIEWEAEDNASLSELKNLHKLKTLELKIKDASTFPKDLYDVANHWEKYKITVGTEDYSHRQHLNFNKEACKSLDLSDLGASCVYKSMNDVVKMLLTNSEKLYLADLECVEDIHPGLNGDGSLPTQAYHMLKLITVENCNKLKNLLLWSHITNLSQLRERVISKCHSMKAIIAEESSEIETIELPELRYLLLYNLPNLVSFCSVPHKIVPSSALIDKKVEMPSLETMVLVRINTHKIWDVNLPTYSCVQNLTNLAINDCNNLKILFPSSVARALVRLQRLEIMCCKMVEKIFEEEENPMNQESLLNPLSSEQVILPNLEELKIECLENLRSPWCNQMAPNSFYKLSEVEITYCHKLINAFSSSVLNHLLNLERLQIMECDDLHVIIEKSENDEVRRVNLETLDIHSCRKNIATSLVVFPNLSVLKVGFCDEIANIMSSPSAAASLPNLQVLKIYSCDMMEEIVASENNDDGGAVNEIAFIKLEVLELTFLDSLKCFCQGAYTFKFPSLHIVHVTECPRMETFCNGNLIAPKLSAVVTSWPLSETFTWDGDLNTTIKNIFTRGKTFGASSEDI</sequence>
<gene>
    <name evidence="5" type="ORF">PIB30_053739</name>
</gene>
<dbReference type="Pfam" id="PF23598">
    <property type="entry name" value="LRR_14"/>
    <property type="match status" value="1"/>
</dbReference>
<dbReference type="InterPro" id="IPR055414">
    <property type="entry name" value="LRR_R13L4/SHOC2-like"/>
</dbReference>
<dbReference type="Proteomes" id="UP001341840">
    <property type="component" value="Unassembled WGS sequence"/>
</dbReference>